<organism evidence="2 3">
    <name type="scientific">Flavivirga jejuensis</name>
    <dbReference type="NCBI Taxonomy" id="870487"/>
    <lineage>
        <taxon>Bacteria</taxon>
        <taxon>Pseudomonadati</taxon>
        <taxon>Bacteroidota</taxon>
        <taxon>Flavobacteriia</taxon>
        <taxon>Flavobacteriales</taxon>
        <taxon>Flavobacteriaceae</taxon>
        <taxon>Flavivirga</taxon>
    </lineage>
</organism>
<gene>
    <name evidence="2" type="ORF">Q4Q40_04790</name>
</gene>
<keyword evidence="3" id="KW-1185">Reference proteome</keyword>
<proteinExistence type="predicted"/>
<reference evidence="2" key="1">
    <citation type="submission" date="2023-07" db="EMBL/GenBank/DDBJ databases">
        <title>Two novel species in the genus Flavivirga.</title>
        <authorList>
            <person name="Kwon K."/>
        </authorList>
    </citation>
    <scope>NUCLEOTIDE SEQUENCE</scope>
    <source>
        <strain evidence="2">KACC 14158</strain>
    </source>
</reference>
<evidence type="ECO:0000313" key="3">
    <source>
        <dbReference type="Proteomes" id="UP001176806"/>
    </source>
</evidence>
<name>A0ABT8WKA6_9FLAO</name>
<evidence type="ECO:0008006" key="4">
    <source>
        <dbReference type="Google" id="ProtNLM"/>
    </source>
</evidence>
<comment type="caution">
    <text evidence="2">The sequence shown here is derived from an EMBL/GenBank/DDBJ whole genome shotgun (WGS) entry which is preliminary data.</text>
</comment>
<protein>
    <recommendedName>
        <fullName evidence="4">Bacteriocin-like protein</fullName>
    </recommendedName>
</protein>
<evidence type="ECO:0000256" key="1">
    <source>
        <dbReference type="SAM" id="MobiDB-lite"/>
    </source>
</evidence>
<sequence length="47" mass="5171">MKNFLSLGRALNKTEQRMINGGTGNCTPQTPEFCSPDLADPDDKTKE</sequence>
<dbReference type="Proteomes" id="UP001176806">
    <property type="component" value="Unassembled WGS sequence"/>
</dbReference>
<dbReference type="RefSeq" id="WP_303300588.1">
    <property type="nucleotide sequence ID" value="NZ_BAABDA010000042.1"/>
</dbReference>
<evidence type="ECO:0000313" key="2">
    <source>
        <dbReference type="EMBL" id="MDO5973495.1"/>
    </source>
</evidence>
<accession>A0ABT8WKA6</accession>
<feature type="region of interest" description="Disordered" evidence="1">
    <location>
        <begin position="20"/>
        <end position="47"/>
    </location>
</feature>
<dbReference type="EMBL" id="JAUOEL010000001">
    <property type="protein sequence ID" value="MDO5973495.1"/>
    <property type="molecule type" value="Genomic_DNA"/>
</dbReference>